<dbReference type="PROSITE" id="PS00027">
    <property type="entry name" value="HOMEOBOX_1"/>
    <property type="match status" value="1"/>
</dbReference>
<evidence type="ECO:0000256" key="3">
    <source>
        <dbReference type="ARBA" id="ARBA00023015"/>
    </source>
</evidence>
<evidence type="ECO:0000256" key="4">
    <source>
        <dbReference type="ARBA" id="ARBA00023054"/>
    </source>
</evidence>
<evidence type="ECO:0000256" key="9">
    <source>
        <dbReference type="PROSITE-ProRule" id="PRU00108"/>
    </source>
</evidence>
<sequence>MFSSPIQNPSFNFMPNIPYHTFSPLIPKEEGGGNGMIMMRGGKEEMDQMSTGSGSEHMEGLSGNEQETDQQQQQPPPKKKRYHRHTARQIQEMEAMFKECPHPDDKQRMKLSQDLGLKPRQVKFWFQNRRTQMKFERVCCLASRYSGRPIQAMGEAPPPLLPPSLDLDMSIYPRHFDDDSMPSCNELIPLPAFMPENSHFPSSGDLIMEEEKPLALDLAMSSMDELVKLCQTDEPLWMQSNGNGKQVLNFEEHARIFQWSMNVKPNGASEFRLEASRDAAVVIMNSITLVDAFLDAVTWVENAEVEDKTVHQIFDQLVESGMAFGAQRWLAVLQRQCERLASLMARNISDLGVIPSPEARKNLMNLAQRMIRSFSLSISTSCGQSWTALSDSADNTVRITTRKITEPGQPSGLILSAVSTTWLPHPHYQVFDLLRDERRRAQLDVLSNGNSLHEVAHIANGSHPGNCISLLRINVASNSSQNVELMLQESCTDQSGSIVVYATVNVDAIQLAMNTDDPSSIPLLPLGFVITPLPPPPTAANNNDELNPIPASCNDNGNLPHSGCLLTVGLQVLASTIPTAKLNLSSVTAINNLLCNTVHQINDALIGGGGGTGGDSGSGGHPDDGGIAGSPEEPVTAAPPDQTD</sequence>
<feature type="region of interest" description="Disordered" evidence="11">
    <location>
        <begin position="46"/>
        <end position="87"/>
    </location>
</feature>
<dbReference type="GO" id="GO:0000981">
    <property type="term" value="F:DNA-binding transcription factor activity, RNA polymerase II-specific"/>
    <property type="evidence" value="ECO:0007669"/>
    <property type="project" value="InterPro"/>
</dbReference>
<dbReference type="GO" id="GO:0003677">
    <property type="term" value="F:DNA binding"/>
    <property type="evidence" value="ECO:0007669"/>
    <property type="project" value="UniProtKB-UniRule"/>
</dbReference>
<keyword evidence="5 9" id="KW-0238">DNA-binding</keyword>
<dbReference type="Pfam" id="PF00046">
    <property type="entry name" value="Homeodomain"/>
    <property type="match status" value="1"/>
</dbReference>
<proteinExistence type="inferred from homology"/>
<comment type="subcellular location">
    <subcellularLocation>
        <location evidence="1 9 10">Nucleus</location>
    </subcellularLocation>
</comment>
<dbReference type="InterPro" id="IPR001356">
    <property type="entry name" value="HD"/>
</dbReference>
<feature type="non-terminal residue" evidence="14">
    <location>
        <position position="1"/>
    </location>
</feature>
<evidence type="ECO:0000256" key="11">
    <source>
        <dbReference type="SAM" id="MobiDB-lite"/>
    </source>
</evidence>
<evidence type="ECO:0000256" key="10">
    <source>
        <dbReference type="RuleBase" id="RU000682"/>
    </source>
</evidence>
<dbReference type="PANTHER" id="PTHR45654:SF11">
    <property type="entry name" value="HOMEOBOX-LEUCINE ZIPPER PROTEIN HDG5"/>
    <property type="match status" value="1"/>
</dbReference>
<dbReference type="FunFam" id="1.10.10.60:FF:000229">
    <property type="entry name" value="Homeobox-leucine zipper protein HDG1"/>
    <property type="match status" value="1"/>
</dbReference>
<feature type="domain" description="START" evidence="13">
    <location>
        <begin position="208"/>
        <end position="313"/>
    </location>
</feature>
<keyword evidence="4" id="KW-0175">Coiled coil</keyword>
<dbReference type="InterPro" id="IPR009057">
    <property type="entry name" value="Homeodomain-like_sf"/>
</dbReference>
<gene>
    <name evidence="14" type="ORF">C3L33_23282</name>
</gene>
<feature type="compositionally biased region" description="Gly residues" evidence="11">
    <location>
        <begin position="609"/>
        <end position="620"/>
    </location>
</feature>
<evidence type="ECO:0000256" key="1">
    <source>
        <dbReference type="ARBA" id="ARBA00004123"/>
    </source>
</evidence>
<evidence type="ECO:0000256" key="6">
    <source>
        <dbReference type="ARBA" id="ARBA00023155"/>
    </source>
</evidence>
<keyword evidence="3" id="KW-0805">Transcription regulation</keyword>
<dbReference type="GO" id="GO:0005634">
    <property type="term" value="C:nucleus"/>
    <property type="evidence" value="ECO:0007669"/>
    <property type="project" value="UniProtKB-SubCell"/>
</dbReference>
<dbReference type="GO" id="GO:0008289">
    <property type="term" value="F:lipid binding"/>
    <property type="evidence" value="ECO:0007669"/>
    <property type="project" value="InterPro"/>
</dbReference>
<dbReference type="InterPro" id="IPR057993">
    <property type="entry name" value="HD-Zip_IV_C"/>
</dbReference>
<feature type="compositionally biased region" description="Basic residues" evidence="11">
    <location>
        <begin position="77"/>
        <end position="87"/>
    </location>
</feature>
<dbReference type="SMART" id="SM00389">
    <property type="entry name" value="HOX"/>
    <property type="match status" value="1"/>
</dbReference>
<protein>
    <recommendedName>
        <fullName evidence="15">Homeobox domain-containing protein</fullName>
    </recommendedName>
</protein>
<evidence type="ECO:0000313" key="14">
    <source>
        <dbReference type="EMBL" id="KAE9444820.1"/>
    </source>
</evidence>
<dbReference type="PROSITE" id="PS50848">
    <property type="entry name" value="START"/>
    <property type="match status" value="1"/>
</dbReference>
<evidence type="ECO:0000259" key="12">
    <source>
        <dbReference type="PROSITE" id="PS50071"/>
    </source>
</evidence>
<dbReference type="InterPro" id="IPR017970">
    <property type="entry name" value="Homeobox_CS"/>
</dbReference>
<dbReference type="PANTHER" id="PTHR45654">
    <property type="entry name" value="HOMEOBOX-LEUCINE ZIPPER PROTEIN MERISTEM L1"/>
    <property type="match status" value="1"/>
</dbReference>
<accession>A0A6A4KEJ0</accession>
<evidence type="ECO:0008006" key="15">
    <source>
        <dbReference type="Google" id="ProtNLM"/>
    </source>
</evidence>
<comment type="caution">
    <text evidence="14">The sequence shown here is derived from an EMBL/GenBank/DDBJ whole genome shotgun (WGS) entry which is preliminary data.</text>
</comment>
<keyword evidence="6 9" id="KW-0371">Homeobox</keyword>
<feature type="domain" description="Homeobox" evidence="12">
    <location>
        <begin position="76"/>
        <end position="136"/>
    </location>
</feature>
<reference evidence="14" key="1">
    <citation type="journal article" date="2019" name="Genome Biol. Evol.">
        <title>The Rhododendron genome and chromosomal organization provide insight into shared whole-genome duplications across the heath family (Ericaceae).</title>
        <authorList>
            <person name="Soza V.L."/>
            <person name="Lindsley D."/>
            <person name="Waalkes A."/>
            <person name="Ramage E."/>
            <person name="Patwardhan R.P."/>
            <person name="Burton J.N."/>
            <person name="Adey A."/>
            <person name="Kumar A."/>
            <person name="Qiu R."/>
            <person name="Shendure J."/>
            <person name="Hall B."/>
        </authorList>
    </citation>
    <scope>NUCLEOTIDE SEQUENCE</scope>
    <source>
        <strain evidence="14">RSF 1966-606</strain>
    </source>
</reference>
<evidence type="ECO:0000256" key="2">
    <source>
        <dbReference type="ARBA" id="ARBA00006789"/>
    </source>
</evidence>
<dbReference type="AlphaFoldDB" id="A0A6A4KEJ0"/>
<dbReference type="InterPro" id="IPR042160">
    <property type="entry name" value="HD-Zip_IV"/>
</dbReference>
<evidence type="ECO:0000256" key="8">
    <source>
        <dbReference type="ARBA" id="ARBA00023242"/>
    </source>
</evidence>
<dbReference type="SUPFAM" id="SSF46689">
    <property type="entry name" value="Homeodomain-like"/>
    <property type="match status" value="1"/>
</dbReference>
<evidence type="ECO:0000259" key="13">
    <source>
        <dbReference type="PROSITE" id="PS50848"/>
    </source>
</evidence>
<dbReference type="PROSITE" id="PS50071">
    <property type="entry name" value="HOMEOBOX_2"/>
    <property type="match status" value="1"/>
</dbReference>
<dbReference type="Gene3D" id="1.10.10.60">
    <property type="entry name" value="Homeodomain-like"/>
    <property type="match status" value="1"/>
</dbReference>
<dbReference type="OrthoDB" id="6159439at2759"/>
<dbReference type="InterPro" id="IPR002913">
    <property type="entry name" value="START_lipid-bd_dom"/>
</dbReference>
<feature type="DNA-binding region" description="Homeobox" evidence="9">
    <location>
        <begin position="78"/>
        <end position="137"/>
    </location>
</feature>
<feature type="region of interest" description="Disordered" evidence="11">
    <location>
        <begin position="609"/>
        <end position="644"/>
    </location>
</feature>
<name>A0A6A4KEJ0_9ERIC</name>
<dbReference type="SUPFAM" id="SSF55961">
    <property type="entry name" value="Bet v1-like"/>
    <property type="match status" value="1"/>
</dbReference>
<keyword evidence="8 9" id="KW-0539">Nucleus</keyword>
<organism evidence="14">
    <name type="scientific">Rhododendron williamsianum</name>
    <dbReference type="NCBI Taxonomy" id="262921"/>
    <lineage>
        <taxon>Eukaryota</taxon>
        <taxon>Viridiplantae</taxon>
        <taxon>Streptophyta</taxon>
        <taxon>Embryophyta</taxon>
        <taxon>Tracheophyta</taxon>
        <taxon>Spermatophyta</taxon>
        <taxon>Magnoliopsida</taxon>
        <taxon>eudicotyledons</taxon>
        <taxon>Gunneridae</taxon>
        <taxon>Pentapetalae</taxon>
        <taxon>asterids</taxon>
        <taxon>Ericales</taxon>
        <taxon>Ericaceae</taxon>
        <taxon>Ericoideae</taxon>
        <taxon>Rhodoreae</taxon>
        <taxon>Rhododendron</taxon>
    </lineage>
</organism>
<dbReference type="Pfam" id="PF25797">
    <property type="entry name" value="PDF2_C"/>
    <property type="match status" value="1"/>
</dbReference>
<comment type="similarity">
    <text evidence="2">Belongs to the HD-ZIP homeobox family. Class IV subfamily.</text>
</comment>
<dbReference type="CDD" id="cd00086">
    <property type="entry name" value="homeodomain"/>
    <property type="match status" value="1"/>
</dbReference>
<keyword evidence="7" id="KW-0804">Transcription</keyword>
<dbReference type="EMBL" id="QEFC01005464">
    <property type="protein sequence ID" value="KAE9444820.1"/>
    <property type="molecule type" value="Genomic_DNA"/>
</dbReference>
<evidence type="ECO:0000256" key="7">
    <source>
        <dbReference type="ARBA" id="ARBA00023163"/>
    </source>
</evidence>
<dbReference type="Pfam" id="PF01852">
    <property type="entry name" value="START"/>
    <property type="match status" value="1"/>
</dbReference>
<evidence type="ECO:0000256" key="5">
    <source>
        <dbReference type="ARBA" id="ARBA00023125"/>
    </source>
</evidence>